<dbReference type="Gene3D" id="3.40.1450.10">
    <property type="entry name" value="BPG-independent phosphoglycerate mutase, domain B"/>
    <property type="match status" value="1"/>
</dbReference>
<comment type="similarity">
    <text evidence="4 9">Belongs to the BPG-independent phosphoglycerate mutase family.</text>
</comment>
<feature type="binding site" evidence="9 13">
    <location>
        <position position="13"/>
    </location>
    <ligand>
        <name>Mn(2+)</name>
        <dbReference type="ChEBI" id="CHEBI:29035"/>
        <label>2</label>
    </ligand>
</feature>
<dbReference type="GO" id="GO:0005829">
    <property type="term" value="C:cytosol"/>
    <property type="evidence" value="ECO:0007669"/>
    <property type="project" value="TreeGrafter"/>
</dbReference>
<feature type="binding site" evidence="9 12">
    <location>
        <position position="185"/>
    </location>
    <ligand>
        <name>substrate</name>
    </ligand>
</feature>
<keyword evidence="8 9" id="KW-0413">Isomerase</keyword>
<feature type="binding site" evidence="9 13">
    <location>
        <position position="455"/>
    </location>
    <ligand>
        <name>Mn(2+)</name>
        <dbReference type="ChEBI" id="CHEBI:29035"/>
        <label>1</label>
    </ligand>
</feature>
<evidence type="ECO:0000256" key="11">
    <source>
        <dbReference type="PIRSR" id="PIRSR001492-1"/>
    </source>
</evidence>
<evidence type="ECO:0000256" key="8">
    <source>
        <dbReference type="ARBA" id="ARBA00023235"/>
    </source>
</evidence>
<accession>A0AA43TZE7</accession>
<dbReference type="PANTHER" id="PTHR31637">
    <property type="entry name" value="2,3-BISPHOSPHOGLYCERATE-INDEPENDENT PHOSPHOGLYCERATE MUTASE"/>
    <property type="match status" value="1"/>
</dbReference>
<feature type="binding site" evidence="9 12">
    <location>
        <position position="329"/>
    </location>
    <ligand>
        <name>substrate</name>
    </ligand>
</feature>
<evidence type="ECO:0000256" key="9">
    <source>
        <dbReference type="HAMAP-Rule" id="MF_01038"/>
    </source>
</evidence>
<comment type="catalytic activity">
    <reaction evidence="1 9">
        <text>(2R)-2-phosphoglycerate = (2R)-3-phosphoglycerate</text>
        <dbReference type="Rhea" id="RHEA:15901"/>
        <dbReference type="ChEBI" id="CHEBI:58272"/>
        <dbReference type="ChEBI" id="CHEBI:58289"/>
        <dbReference type="EC" id="5.4.2.12"/>
    </reaction>
</comment>
<feature type="binding site" evidence="9 12">
    <location>
        <position position="124"/>
    </location>
    <ligand>
        <name>substrate</name>
    </ligand>
</feature>
<name>A0AA43TZE7_MYCAR</name>
<comment type="caution">
    <text evidence="16">The sequence shown here is derived from an EMBL/GenBank/DDBJ whole genome shotgun (WGS) entry which is preliminary data.</text>
</comment>
<dbReference type="KEGG" id="marg:MARG145_0602"/>
<feature type="binding site" evidence="9 13">
    <location>
        <position position="438"/>
    </location>
    <ligand>
        <name>Mn(2+)</name>
        <dbReference type="ChEBI" id="CHEBI:29035"/>
        <label>2</label>
    </ligand>
</feature>
<dbReference type="GeneID" id="80703596"/>
<feature type="domain" description="BPG-independent PGAM N-terminal" evidence="15">
    <location>
        <begin position="83"/>
        <end position="293"/>
    </location>
</feature>
<dbReference type="GO" id="GO:0006007">
    <property type="term" value="P:glucose catabolic process"/>
    <property type="evidence" value="ECO:0007669"/>
    <property type="project" value="InterPro"/>
</dbReference>
<comment type="subunit">
    <text evidence="9">Monomer.</text>
</comment>
<dbReference type="EC" id="5.4.2.12" evidence="9 10"/>
<evidence type="ECO:0000256" key="6">
    <source>
        <dbReference type="ARBA" id="ARBA00023152"/>
    </source>
</evidence>
<dbReference type="CDD" id="cd16010">
    <property type="entry name" value="iPGM"/>
    <property type="match status" value="1"/>
</dbReference>
<evidence type="ECO:0000256" key="2">
    <source>
        <dbReference type="ARBA" id="ARBA00002315"/>
    </source>
</evidence>
<dbReference type="Pfam" id="PF01676">
    <property type="entry name" value="Metalloenzyme"/>
    <property type="match status" value="1"/>
</dbReference>
<dbReference type="PIRSF" id="PIRSF001492">
    <property type="entry name" value="IPGAM"/>
    <property type="match status" value="1"/>
</dbReference>
<evidence type="ECO:0000259" key="14">
    <source>
        <dbReference type="Pfam" id="PF01676"/>
    </source>
</evidence>
<comment type="pathway">
    <text evidence="3 9">Carbohydrate degradation; glycolysis; pyruvate from D-glyceraldehyde 3-phosphate: step 3/5.</text>
</comment>
<keyword evidence="6 9" id="KW-0324">Glycolysis</keyword>
<dbReference type="PANTHER" id="PTHR31637:SF0">
    <property type="entry name" value="2,3-BISPHOSPHOGLYCERATE-INDEPENDENT PHOSPHOGLYCERATE MUTASE"/>
    <property type="match status" value="1"/>
</dbReference>
<comment type="function">
    <text evidence="2 9">Catalyzes the interconversion of 2-phosphoglycerate and 3-phosphoglycerate.</text>
</comment>
<dbReference type="GO" id="GO:0006096">
    <property type="term" value="P:glycolytic process"/>
    <property type="evidence" value="ECO:0007669"/>
    <property type="project" value="UniProtKB-UniRule"/>
</dbReference>
<evidence type="ECO:0000256" key="3">
    <source>
        <dbReference type="ARBA" id="ARBA00004798"/>
    </source>
</evidence>
<evidence type="ECO:0000256" key="1">
    <source>
        <dbReference type="ARBA" id="ARBA00000370"/>
    </source>
</evidence>
<dbReference type="InterPro" id="IPR011258">
    <property type="entry name" value="BPG-indep_PGM_N"/>
</dbReference>
<evidence type="ECO:0000256" key="4">
    <source>
        <dbReference type="ARBA" id="ARBA00008819"/>
    </source>
</evidence>
<feature type="binding site" evidence="9 12">
    <location>
        <begin position="256"/>
        <end position="259"/>
    </location>
    <ligand>
        <name>substrate</name>
    </ligand>
</feature>
<feature type="binding site" evidence="9 12">
    <location>
        <position position="191"/>
    </location>
    <ligand>
        <name>substrate</name>
    </ligand>
</feature>
<dbReference type="SUPFAM" id="SSF64158">
    <property type="entry name" value="2,3-Bisphosphoglycerate-independent phosphoglycerate mutase, substrate-binding domain"/>
    <property type="match status" value="1"/>
</dbReference>
<evidence type="ECO:0000256" key="5">
    <source>
        <dbReference type="ARBA" id="ARBA00022723"/>
    </source>
</evidence>
<evidence type="ECO:0000259" key="15">
    <source>
        <dbReference type="Pfam" id="PF06415"/>
    </source>
</evidence>
<feature type="domain" description="Metalloenzyme" evidence="14">
    <location>
        <begin position="5"/>
        <end position="490"/>
    </location>
</feature>
<feature type="binding site" evidence="9 12">
    <location>
        <begin position="154"/>
        <end position="155"/>
    </location>
    <ligand>
        <name>substrate</name>
    </ligand>
</feature>
<feature type="active site" description="Phosphoserine intermediate" evidence="9 11">
    <location>
        <position position="63"/>
    </location>
</feature>
<dbReference type="FunFam" id="3.40.1450.10:FF:000002">
    <property type="entry name" value="2,3-bisphosphoglycerate-independent phosphoglycerate mutase"/>
    <property type="match status" value="1"/>
</dbReference>
<dbReference type="AlphaFoldDB" id="A0AA43TZE7"/>
<evidence type="ECO:0000256" key="13">
    <source>
        <dbReference type="PIRSR" id="PIRSR001492-3"/>
    </source>
</evidence>
<dbReference type="EMBL" id="JAPFAR010000001">
    <property type="protein sequence ID" value="MDI3349270.1"/>
    <property type="molecule type" value="Genomic_DNA"/>
</dbReference>
<keyword evidence="7 9" id="KW-0464">Manganese</keyword>
<gene>
    <name evidence="9" type="primary">gpmI</name>
    <name evidence="16" type="ORF">DCBHLPFO_00041</name>
</gene>
<dbReference type="GO" id="GO:0004619">
    <property type="term" value="F:phosphoglycerate mutase activity"/>
    <property type="evidence" value="ECO:0007669"/>
    <property type="project" value="UniProtKB-UniRule"/>
</dbReference>
<dbReference type="GO" id="GO:0030145">
    <property type="term" value="F:manganese ion binding"/>
    <property type="evidence" value="ECO:0007669"/>
    <property type="project" value="UniProtKB-UniRule"/>
</dbReference>
<feature type="binding site" evidence="9 13">
    <location>
        <position position="63"/>
    </location>
    <ligand>
        <name>Mn(2+)</name>
        <dbReference type="ChEBI" id="CHEBI:29035"/>
        <label>2</label>
    </ligand>
</feature>
<dbReference type="Proteomes" id="UP001162175">
    <property type="component" value="Unassembled WGS sequence"/>
</dbReference>
<dbReference type="InterPro" id="IPR017850">
    <property type="entry name" value="Alkaline_phosphatase_core_sf"/>
</dbReference>
<dbReference type="RefSeq" id="WP_004416286.1">
    <property type="nucleotide sequence ID" value="NZ_AP014657.1"/>
</dbReference>
<dbReference type="SUPFAM" id="SSF53649">
    <property type="entry name" value="Alkaline phosphatase-like"/>
    <property type="match status" value="1"/>
</dbReference>
<evidence type="ECO:0000313" key="17">
    <source>
        <dbReference type="Proteomes" id="UP001162175"/>
    </source>
</evidence>
<organism evidence="16 17">
    <name type="scientific">Mycoplasmopsis arginini</name>
    <name type="common">Mycoplasma arginini</name>
    <dbReference type="NCBI Taxonomy" id="2094"/>
    <lineage>
        <taxon>Bacteria</taxon>
        <taxon>Bacillati</taxon>
        <taxon>Mycoplasmatota</taxon>
        <taxon>Mycoplasmoidales</taxon>
        <taxon>Metamycoplasmataceae</taxon>
        <taxon>Mycoplasmopsis</taxon>
    </lineage>
</organism>
<feature type="binding site" evidence="9 13">
    <location>
        <position position="437"/>
    </location>
    <ligand>
        <name>Mn(2+)</name>
        <dbReference type="ChEBI" id="CHEBI:29035"/>
        <label>2</label>
    </ligand>
</feature>
<feature type="binding site" evidence="9 13">
    <location>
        <position position="394"/>
    </location>
    <ligand>
        <name>Mn(2+)</name>
        <dbReference type="ChEBI" id="CHEBI:29035"/>
        <label>1</label>
    </ligand>
</feature>
<comment type="cofactor">
    <cofactor evidence="9">
        <name>Mn(2+)</name>
        <dbReference type="ChEBI" id="CHEBI:29035"/>
    </cofactor>
    <text evidence="9">Binds 2 manganese ions per subunit.</text>
</comment>
<evidence type="ECO:0000256" key="7">
    <source>
        <dbReference type="ARBA" id="ARBA00023211"/>
    </source>
</evidence>
<proteinExistence type="inferred from homology"/>
<protein>
    <recommendedName>
        <fullName evidence="9 10">2,3-bisphosphoglycerate-independent phosphoglycerate mutase</fullName>
        <shortName evidence="9">BPG-independent PGAM</shortName>
        <shortName evidence="9">Phosphoglyceromutase</shortName>
        <shortName evidence="9">iPGM</shortName>
        <ecNumber evidence="9 10">5.4.2.12</ecNumber>
    </recommendedName>
</protein>
<evidence type="ECO:0000256" key="10">
    <source>
        <dbReference type="NCBIfam" id="TIGR01307"/>
    </source>
</evidence>
<dbReference type="Gene3D" id="3.40.720.10">
    <property type="entry name" value="Alkaline Phosphatase, subunit A"/>
    <property type="match status" value="1"/>
</dbReference>
<dbReference type="NCBIfam" id="TIGR01307">
    <property type="entry name" value="pgm_bpd_ind"/>
    <property type="match status" value="1"/>
</dbReference>
<evidence type="ECO:0000256" key="12">
    <source>
        <dbReference type="PIRSR" id="PIRSR001492-2"/>
    </source>
</evidence>
<keyword evidence="5 9" id="KW-0479">Metal-binding</keyword>
<dbReference type="HAMAP" id="MF_01038">
    <property type="entry name" value="GpmI"/>
    <property type="match status" value="1"/>
</dbReference>
<dbReference type="InterPro" id="IPR006124">
    <property type="entry name" value="Metalloenzyme"/>
</dbReference>
<dbReference type="Pfam" id="PF06415">
    <property type="entry name" value="iPGM_N"/>
    <property type="match status" value="1"/>
</dbReference>
<feature type="binding site" evidence="9 13">
    <location>
        <position position="398"/>
    </location>
    <ligand>
        <name>Mn(2+)</name>
        <dbReference type="ChEBI" id="CHEBI:29035"/>
        <label>1</label>
    </ligand>
</feature>
<evidence type="ECO:0000313" key="16">
    <source>
        <dbReference type="EMBL" id="MDI3349270.1"/>
    </source>
</evidence>
<sequence>MNNKKKIILTIIDGLGLRKETQGNAFAQAFHPIFDYLFAMCPNSILQASGEFVGLPKNQIGNSEVGHLNIGAGRIVYTGLSLINNEIKTGNFKKNEVLNELIDDSIKNNTTLHLMGLLSNGGVHSLDNHLFEIMKLANEKGLKKVSIHIFGDGRDVKPQSIKESLITLNQLSKDFNYPVSSISGRFYAMDRDQIFERNELAFEAILGKSQNVFKDVNTYIEEQYKKEIYDEFFVPAQGEKGLFLKENDNVIFFNFRPDRARQLSHLILNSNLYKYKGKNNIKVNLFASLMKYEGIDSKISFKEMEVNNPLGEVIANNNLKQLRLAETQKYAHVTFFMDGGKEIIYKNEDRILVDSIKAESFADYPHMSAKEITDELLNKIEDYDFVIMNYANPDMVGHTGNLKATIKAIEFLDEQFERILKYVSENKDKVTWFITADHGNAEITEDENNKPATKHTNNPVMFITTDKTIELNNGSLCDVAPSILDYLGIQKPNEMTGISLIKKFK</sequence>
<dbReference type="InterPro" id="IPR036646">
    <property type="entry name" value="PGAM_B_sf"/>
</dbReference>
<reference evidence="16" key="1">
    <citation type="submission" date="2022-11" db="EMBL/GenBank/DDBJ databases">
        <title>Draft genome of Mycoplasma arginini isolated from fly.</title>
        <authorList>
            <person name="Severgnini M."/>
            <person name="Gioia G."/>
            <person name="Cremonesi P."/>
            <person name="Moroni P."/>
            <person name="Addis M.F."/>
            <person name="Castiglioni B."/>
        </authorList>
    </citation>
    <scope>NUCLEOTIDE SEQUENCE</scope>
    <source>
        <strain evidence="16">QMP CG1-1632</strain>
    </source>
</reference>
<dbReference type="InterPro" id="IPR005995">
    <property type="entry name" value="Pgm_bpd_ind"/>
</dbReference>